<protein>
    <submittedName>
        <fullName evidence="4">Uncharacterized protein</fullName>
    </submittedName>
</protein>
<dbReference type="GO" id="GO:0031267">
    <property type="term" value="F:small GTPase binding"/>
    <property type="evidence" value="ECO:0007669"/>
    <property type="project" value="TreeGrafter"/>
</dbReference>
<dbReference type="SUPFAM" id="SSF52047">
    <property type="entry name" value="RNI-like"/>
    <property type="match status" value="2"/>
</dbReference>
<evidence type="ECO:0000256" key="2">
    <source>
        <dbReference type="ARBA" id="ARBA00022614"/>
    </source>
</evidence>
<dbReference type="AlphaFoldDB" id="A0AA88KKI4"/>
<evidence type="ECO:0000313" key="5">
    <source>
        <dbReference type="Proteomes" id="UP000816034"/>
    </source>
</evidence>
<keyword evidence="3" id="KW-0677">Repeat</keyword>
<dbReference type="GO" id="GO:0005096">
    <property type="term" value="F:GTPase activator activity"/>
    <property type="evidence" value="ECO:0007669"/>
    <property type="project" value="UniProtKB-KW"/>
</dbReference>
<dbReference type="Pfam" id="PF13516">
    <property type="entry name" value="LRR_6"/>
    <property type="match status" value="3"/>
</dbReference>
<evidence type="ECO:0000256" key="1">
    <source>
        <dbReference type="ARBA" id="ARBA00022468"/>
    </source>
</evidence>
<dbReference type="InterPro" id="IPR027038">
    <property type="entry name" value="RanGap"/>
</dbReference>
<dbReference type="Proteomes" id="UP000816034">
    <property type="component" value="Unassembled WGS sequence"/>
</dbReference>
<comment type="caution">
    <text evidence="4">The sequence shown here is derived from an EMBL/GenBank/DDBJ whole genome shotgun (WGS) entry which is preliminary data.</text>
</comment>
<dbReference type="GO" id="GO:0048471">
    <property type="term" value="C:perinuclear region of cytoplasm"/>
    <property type="evidence" value="ECO:0007669"/>
    <property type="project" value="TreeGrafter"/>
</dbReference>
<keyword evidence="5" id="KW-1185">Reference proteome</keyword>
<dbReference type="GeneID" id="68094321"/>
<reference evidence="4 5" key="1">
    <citation type="journal article" date="2018" name="BMC Genomics">
        <title>The genome of Naegleria lovaniensis, the basis for a comparative approach to unravel pathogenicity factors of the human pathogenic amoeba N. fowleri.</title>
        <authorList>
            <person name="Liechti N."/>
            <person name="Schurch N."/>
            <person name="Bruggmann R."/>
            <person name="Wittwer M."/>
        </authorList>
    </citation>
    <scope>NUCLEOTIDE SEQUENCE [LARGE SCALE GENOMIC DNA]</scope>
    <source>
        <strain evidence="4 5">ATCC 30569</strain>
    </source>
</reference>
<proteinExistence type="predicted"/>
<name>A0AA88KKI4_NAELO</name>
<organism evidence="4 5">
    <name type="scientific">Naegleria lovaniensis</name>
    <name type="common">Amoeba</name>
    <dbReference type="NCBI Taxonomy" id="51637"/>
    <lineage>
        <taxon>Eukaryota</taxon>
        <taxon>Discoba</taxon>
        <taxon>Heterolobosea</taxon>
        <taxon>Tetramitia</taxon>
        <taxon>Eutetramitia</taxon>
        <taxon>Vahlkampfiidae</taxon>
        <taxon>Naegleria</taxon>
    </lineage>
</organism>
<dbReference type="GO" id="GO:0006913">
    <property type="term" value="P:nucleocytoplasmic transport"/>
    <property type="evidence" value="ECO:0007669"/>
    <property type="project" value="TreeGrafter"/>
</dbReference>
<dbReference type="InterPro" id="IPR001611">
    <property type="entry name" value="Leu-rich_rpt"/>
</dbReference>
<dbReference type="SMART" id="SM00367">
    <property type="entry name" value="LRR_CC"/>
    <property type="match status" value="6"/>
</dbReference>
<dbReference type="InterPro" id="IPR006553">
    <property type="entry name" value="Leu-rich_rpt_Cys-con_subtyp"/>
</dbReference>
<dbReference type="PANTHER" id="PTHR24113">
    <property type="entry name" value="RAN GTPASE-ACTIVATING PROTEIN 1"/>
    <property type="match status" value="1"/>
</dbReference>
<gene>
    <name evidence="4" type="ORF">C9374_001865</name>
</gene>
<evidence type="ECO:0000313" key="4">
    <source>
        <dbReference type="EMBL" id="KAG2386830.1"/>
    </source>
</evidence>
<dbReference type="InterPro" id="IPR032675">
    <property type="entry name" value="LRR_dom_sf"/>
</dbReference>
<dbReference type="Gene3D" id="3.80.10.10">
    <property type="entry name" value="Ribonuclease Inhibitor"/>
    <property type="match status" value="3"/>
</dbReference>
<evidence type="ECO:0000256" key="3">
    <source>
        <dbReference type="ARBA" id="ARBA00022737"/>
    </source>
</evidence>
<accession>A0AA88KKI4</accession>
<dbReference type="GO" id="GO:0005634">
    <property type="term" value="C:nucleus"/>
    <property type="evidence" value="ECO:0007669"/>
    <property type="project" value="TreeGrafter"/>
</dbReference>
<dbReference type="GO" id="GO:0005829">
    <property type="term" value="C:cytosol"/>
    <property type="evidence" value="ECO:0007669"/>
    <property type="project" value="TreeGrafter"/>
</dbReference>
<sequence>MPLCNDALFADIMEVVTFHVDDNNIRNNNIDVSEPNEKLIYEQCFNNGNMVPEESNNSCKRKLDVESEVDNFIEQSYDDEPMEAACKKKKLHQRCLNVSRIYELGDDMIYQILSFLDYLTILKNCMRVSKQWFSNGLRVPISIKFMNKLCNKSIHSVLQQLTSNQNKINITGLDLLPAVKIKPKTLELIANSDAMNNLRRLNFNLNPGCSPHESIVSLATSKYMSNLTELQVENITAFGIQILASSANMNQLKKLAFIGCGVDRRAIKTIRDNKWINNNLTSLTFSETEVESEDIELLLSSELAKNLKQLVIECLTISENGIKAIAESSSCNLTDLGLSCSDIGQKEIRLIATSPNLRNLTRLDLTCCNEPESGVKYLAESPYLKNLRTLMINDTSIKVDGIISITTSQNFSNLTELHMDMCDLLKKGVQFIANSSIMRNLKILRLNNNLVSDGLISISHSEYMSNLRELELSANDIETPAIITLCTSKFLKNLTRLDLSYNNIGSEGGIAIANSENMKSLRFLNLEHCEIGSFATIALANCAYMARLTHLNLAHNEIENEAAIAVSNSPYLQDLTFLNVERNRIGFKGAIAIVENLRNLTDLCLWDNKMIPTDDDVREYLYSKLPQALKKWKKAEDKQ</sequence>
<keyword evidence="2" id="KW-0433">Leucine-rich repeat</keyword>
<keyword evidence="1" id="KW-0343">GTPase activation</keyword>
<dbReference type="EMBL" id="PYSW02000014">
    <property type="protein sequence ID" value="KAG2386830.1"/>
    <property type="molecule type" value="Genomic_DNA"/>
</dbReference>
<dbReference type="RefSeq" id="XP_044550822.1">
    <property type="nucleotide sequence ID" value="XM_044691219.1"/>
</dbReference>
<dbReference type="PANTHER" id="PTHR24113:SF12">
    <property type="entry name" value="RAN GTPASE-ACTIVATING PROTEIN 1"/>
    <property type="match status" value="1"/>
</dbReference>